<reference evidence="1" key="1">
    <citation type="submission" date="2023-10" db="EMBL/GenBank/DDBJ databases">
        <authorList>
            <person name="Chen Y."/>
            <person name="Shah S."/>
            <person name="Dougan E. K."/>
            <person name="Thang M."/>
            <person name="Chan C."/>
        </authorList>
    </citation>
    <scope>NUCLEOTIDE SEQUENCE [LARGE SCALE GENOMIC DNA]</scope>
</reference>
<dbReference type="Proteomes" id="UP001189429">
    <property type="component" value="Unassembled WGS sequence"/>
</dbReference>
<comment type="caution">
    <text evidence="1">The sequence shown here is derived from an EMBL/GenBank/DDBJ whole genome shotgun (WGS) entry which is preliminary data.</text>
</comment>
<dbReference type="EMBL" id="CAUYUJ010014630">
    <property type="protein sequence ID" value="CAK0844084.1"/>
    <property type="molecule type" value="Genomic_DNA"/>
</dbReference>
<accession>A0ABN9TE87</accession>
<organism evidence="1 2">
    <name type="scientific">Prorocentrum cordatum</name>
    <dbReference type="NCBI Taxonomy" id="2364126"/>
    <lineage>
        <taxon>Eukaryota</taxon>
        <taxon>Sar</taxon>
        <taxon>Alveolata</taxon>
        <taxon>Dinophyceae</taxon>
        <taxon>Prorocentrales</taxon>
        <taxon>Prorocentraceae</taxon>
        <taxon>Prorocentrum</taxon>
    </lineage>
</organism>
<keyword evidence="2" id="KW-1185">Reference proteome</keyword>
<proteinExistence type="predicted"/>
<evidence type="ECO:0000313" key="1">
    <source>
        <dbReference type="EMBL" id="CAK0844084.1"/>
    </source>
</evidence>
<name>A0ABN9TE87_9DINO</name>
<gene>
    <name evidence="1" type="ORF">PCOR1329_LOCUS38255</name>
</gene>
<sequence length="228" mass="25352">MHRFGSDFDEKMSDDQIRTICAGLLKEEVAALQVQFESMVSSTVTTVQTEAKSITDAFTKNFEECLKKPAVSMNMMSYLHRWLHLVVANSQSSRPVQVQSTQFDRETDGTIARVAAGQLVSHAGTFAALTPRLSEFGLDAEKYELQPPDPLSKQFVFKFTGAAGLAAHRAGKVKLEILGRKTKMALQTELRGHKAFFDRDRGWISIGRDALGKIEPKQGKGKADIMWN</sequence>
<evidence type="ECO:0000313" key="2">
    <source>
        <dbReference type="Proteomes" id="UP001189429"/>
    </source>
</evidence>
<protein>
    <submittedName>
        <fullName evidence="1">Uncharacterized protein</fullName>
    </submittedName>
</protein>